<feature type="region of interest" description="Disordered" evidence="5">
    <location>
        <begin position="228"/>
        <end position="249"/>
    </location>
</feature>
<keyword evidence="9" id="KW-1185">Reference proteome</keyword>
<evidence type="ECO:0000256" key="5">
    <source>
        <dbReference type="SAM" id="MobiDB-lite"/>
    </source>
</evidence>
<dbReference type="Pfam" id="PF08711">
    <property type="entry name" value="Med26"/>
    <property type="match status" value="1"/>
</dbReference>
<feature type="compositionally biased region" description="Basic and acidic residues" evidence="5">
    <location>
        <begin position="279"/>
        <end position="302"/>
    </location>
</feature>
<dbReference type="InterPro" id="IPR003617">
    <property type="entry name" value="TFIIS/CRSP70_N_sub"/>
</dbReference>
<dbReference type="Gene3D" id="1.20.930.10">
    <property type="entry name" value="Conserved domain common to transcription factors TFIIS, elongin A, CRSP70"/>
    <property type="match status" value="1"/>
</dbReference>
<feature type="region of interest" description="Disordered" evidence="5">
    <location>
        <begin position="277"/>
        <end position="365"/>
    </location>
</feature>
<dbReference type="EMBL" id="JANAVB010005798">
    <property type="protein sequence ID" value="KAJ6845773.1"/>
    <property type="molecule type" value="Genomic_DNA"/>
</dbReference>
<name>A0AAX6HYJ0_IRIPA</name>
<dbReference type="PANTHER" id="PTHR46554">
    <property type="entry name" value="MEDIATOR OF RNA POLYMERASE II TRANSCRIPTION SUBUNIT 26A-RELATED"/>
    <property type="match status" value="1"/>
</dbReference>
<evidence type="ECO:0000313" key="8">
    <source>
        <dbReference type="EMBL" id="KAJ6845773.1"/>
    </source>
</evidence>
<keyword evidence="2 3" id="KW-0539">Nucleus</keyword>
<feature type="compositionally biased region" description="Polar residues" evidence="5">
    <location>
        <begin position="443"/>
        <end position="453"/>
    </location>
</feature>
<evidence type="ECO:0000256" key="2">
    <source>
        <dbReference type="ARBA" id="ARBA00023242"/>
    </source>
</evidence>
<evidence type="ECO:0000259" key="6">
    <source>
        <dbReference type="PROSITE" id="PS51319"/>
    </source>
</evidence>
<dbReference type="EMBL" id="JANAVB010021599">
    <property type="protein sequence ID" value="KAJ6825612.1"/>
    <property type="molecule type" value="Genomic_DNA"/>
</dbReference>
<feature type="coiled-coil region" evidence="4">
    <location>
        <begin position="403"/>
        <end position="430"/>
    </location>
</feature>
<evidence type="ECO:0000256" key="1">
    <source>
        <dbReference type="ARBA" id="ARBA00004123"/>
    </source>
</evidence>
<reference evidence="8" key="1">
    <citation type="journal article" date="2023" name="GigaByte">
        <title>Genome assembly of the bearded iris, Iris pallida Lam.</title>
        <authorList>
            <person name="Bruccoleri R.E."/>
            <person name="Oakeley E.J."/>
            <person name="Faust A.M.E."/>
            <person name="Altorfer M."/>
            <person name="Dessus-Babus S."/>
            <person name="Burckhardt D."/>
            <person name="Oertli M."/>
            <person name="Naumann U."/>
            <person name="Petersen F."/>
            <person name="Wong J."/>
        </authorList>
    </citation>
    <scope>NUCLEOTIDE SEQUENCE</scope>
    <source>
        <strain evidence="8">GSM-AAB239-AS_SAM_17_03QT</strain>
    </source>
</reference>
<dbReference type="SMART" id="SM00509">
    <property type="entry name" value="TFS2N"/>
    <property type="match status" value="1"/>
</dbReference>
<comment type="subcellular location">
    <subcellularLocation>
        <location evidence="1 3">Nucleus</location>
    </subcellularLocation>
</comment>
<keyword evidence="4" id="KW-0175">Coiled coil</keyword>
<evidence type="ECO:0000256" key="3">
    <source>
        <dbReference type="PROSITE-ProRule" id="PRU00649"/>
    </source>
</evidence>
<accession>A0AAX6HYJ0</accession>
<evidence type="ECO:0000256" key="4">
    <source>
        <dbReference type="SAM" id="Coils"/>
    </source>
</evidence>
<evidence type="ECO:0000313" key="9">
    <source>
        <dbReference type="Proteomes" id="UP001140949"/>
    </source>
</evidence>
<proteinExistence type="predicted"/>
<dbReference type="PROSITE" id="PS51319">
    <property type="entry name" value="TFIIS_N"/>
    <property type="match status" value="1"/>
</dbReference>
<protein>
    <recommendedName>
        <fullName evidence="6">TFIIS N-terminal domain-containing protein</fullName>
    </recommendedName>
</protein>
<dbReference type="GO" id="GO:0005634">
    <property type="term" value="C:nucleus"/>
    <property type="evidence" value="ECO:0007669"/>
    <property type="project" value="UniProtKB-SubCell"/>
</dbReference>
<feature type="domain" description="TFIIS N-terminal" evidence="6">
    <location>
        <begin position="147"/>
        <end position="222"/>
    </location>
</feature>
<dbReference type="Proteomes" id="UP001140949">
    <property type="component" value="Unassembled WGS sequence"/>
</dbReference>
<dbReference type="CDD" id="cd00183">
    <property type="entry name" value="TFIIS_I"/>
    <property type="match status" value="1"/>
</dbReference>
<feature type="region of interest" description="Disordered" evidence="5">
    <location>
        <begin position="75"/>
        <end position="107"/>
    </location>
</feature>
<organism evidence="8 9">
    <name type="scientific">Iris pallida</name>
    <name type="common">Sweet iris</name>
    <dbReference type="NCBI Taxonomy" id="29817"/>
    <lineage>
        <taxon>Eukaryota</taxon>
        <taxon>Viridiplantae</taxon>
        <taxon>Streptophyta</taxon>
        <taxon>Embryophyta</taxon>
        <taxon>Tracheophyta</taxon>
        <taxon>Spermatophyta</taxon>
        <taxon>Magnoliopsida</taxon>
        <taxon>Liliopsida</taxon>
        <taxon>Asparagales</taxon>
        <taxon>Iridaceae</taxon>
        <taxon>Iridoideae</taxon>
        <taxon>Irideae</taxon>
        <taxon>Iris</taxon>
    </lineage>
</organism>
<gene>
    <name evidence="8" type="ORF">M6B38_285580</name>
    <name evidence="7" type="ORF">M6B38_377235</name>
</gene>
<reference evidence="8" key="2">
    <citation type="submission" date="2023-04" db="EMBL/GenBank/DDBJ databases">
        <authorList>
            <person name="Bruccoleri R.E."/>
            <person name="Oakeley E.J."/>
            <person name="Faust A.-M."/>
            <person name="Dessus-Babus S."/>
            <person name="Altorfer M."/>
            <person name="Burckhardt D."/>
            <person name="Oertli M."/>
            <person name="Naumann U."/>
            <person name="Petersen F."/>
            <person name="Wong J."/>
        </authorList>
    </citation>
    <scope>NUCLEOTIDE SEQUENCE</scope>
    <source>
        <strain evidence="8">GSM-AAB239-AS_SAM_17_03QT</strain>
        <tissue evidence="8">Leaf</tissue>
    </source>
</reference>
<comment type="caution">
    <text evidence="8">The sequence shown here is derived from an EMBL/GenBank/DDBJ whole genome shotgun (WGS) entry which is preliminary data.</text>
</comment>
<evidence type="ECO:0000313" key="7">
    <source>
        <dbReference type="EMBL" id="KAJ6825612.1"/>
    </source>
</evidence>
<sequence>MSSSSGSLDYWRKLFRSTGSDVFQVLESAIDVAAADCPDELSARRDRIAQRLFTCRLDRCLGCRGVGVVAVREQAAGGREEVQEQTASRPEEEEDDDHDDDGKVVKVDSDSYGDVDVEVDPVHNSNYSYDEAEALTEEMDEESQIVGEVLRIRSILDHHQEESYRVLFDSLRRLQLMALSVDTLKATDIGRAVMRLRKHNSKEVRQLVRTLIDGWKLLVDEWVNTVPAIPDNSPDSANPSVLDEEEGLPSPPLDEGALFATHTTSIQLSEFFDGMDDDGNLRNEGAFDKKREVERPSLENHKPVRKQQPFSHSMIPEPKVVQRRQEPTARQTKPKLPEAPNSRSKAQGIIKSKVSSTDSGTGRPARLASEQKAISYMNSGIQKKNTNAPPQDKIKNYEDASVRAKLEVAKRKLQERYQEAENAKRQRTIQVMELHDLPKQGHLHNNSSRFPSNTKHKSNIRNWASSRR</sequence>
<dbReference type="InterPro" id="IPR017923">
    <property type="entry name" value="TFIIS_N"/>
</dbReference>
<feature type="region of interest" description="Disordered" evidence="5">
    <location>
        <begin position="437"/>
        <end position="468"/>
    </location>
</feature>
<dbReference type="InterPro" id="IPR035441">
    <property type="entry name" value="TFIIS/LEDGF_dom_sf"/>
</dbReference>
<dbReference type="PANTHER" id="PTHR46554:SF2">
    <property type="entry name" value="TFIIS N-TERMINAL DOMAIN-CONTAINING PROTEIN"/>
    <property type="match status" value="1"/>
</dbReference>
<dbReference type="AlphaFoldDB" id="A0AAX6HYJ0"/>
<dbReference type="SUPFAM" id="SSF47676">
    <property type="entry name" value="Conserved domain common to transcription factors TFIIS, elongin A, CRSP70"/>
    <property type="match status" value="1"/>
</dbReference>